<keyword evidence="2" id="KW-1185">Reference proteome</keyword>
<name>A0A844B7S3_9BURK</name>
<dbReference type="RefSeq" id="WP_153584890.1">
    <property type="nucleotide sequence ID" value="NZ_WJBU01000009.1"/>
</dbReference>
<accession>A0A844B7S3</accession>
<evidence type="ECO:0008006" key="3">
    <source>
        <dbReference type="Google" id="ProtNLM"/>
    </source>
</evidence>
<reference evidence="1 2" key="1">
    <citation type="submission" date="2019-11" db="EMBL/GenBank/DDBJ databases">
        <title>Caenimonas koreensis gen. nov., sp. nov., isolated from activated sludge.</title>
        <authorList>
            <person name="Seung H.R."/>
        </authorList>
    </citation>
    <scope>NUCLEOTIDE SEQUENCE [LARGE SCALE GENOMIC DNA]</scope>
    <source>
        <strain evidence="1 2">EMB320</strain>
    </source>
</reference>
<evidence type="ECO:0000313" key="2">
    <source>
        <dbReference type="Proteomes" id="UP000487350"/>
    </source>
</evidence>
<proteinExistence type="predicted"/>
<dbReference type="Gene3D" id="1.25.40.10">
    <property type="entry name" value="Tetratricopeptide repeat domain"/>
    <property type="match status" value="1"/>
</dbReference>
<dbReference type="OrthoDB" id="9129572at2"/>
<gene>
    <name evidence="1" type="ORF">GHT07_09730</name>
</gene>
<protein>
    <recommendedName>
        <fullName evidence="3">Tetratricopeptide repeat-containing protein</fullName>
    </recommendedName>
</protein>
<organism evidence="1 2">
    <name type="scientific">Caenimonas koreensis DSM 17982</name>
    <dbReference type="NCBI Taxonomy" id="1121255"/>
    <lineage>
        <taxon>Bacteria</taxon>
        <taxon>Pseudomonadati</taxon>
        <taxon>Pseudomonadota</taxon>
        <taxon>Betaproteobacteria</taxon>
        <taxon>Burkholderiales</taxon>
        <taxon>Comamonadaceae</taxon>
        <taxon>Caenimonas</taxon>
    </lineage>
</organism>
<dbReference type="Proteomes" id="UP000487350">
    <property type="component" value="Unassembled WGS sequence"/>
</dbReference>
<dbReference type="SUPFAM" id="SSF48452">
    <property type="entry name" value="TPR-like"/>
    <property type="match status" value="1"/>
</dbReference>
<dbReference type="EMBL" id="WJBU01000009">
    <property type="protein sequence ID" value="MRD47557.1"/>
    <property type="molecule type" value="Genomic_DNA"/>
</dbReference>
<comment type="caution">
    <text evidence="1">The sequence shown here is derived from an EMBL/GenBank/DDBJ whole genome shotgun (WGS) entry which is preliminary data.</text>
</comment>
<evidence type="ECO:0000313" key="1">
    <source>
        <dbReference type="EMBL" id="MRD47557.1"/>
    </source>
</evidence>
<dbReference type="AlphaFoldDB" id="A0A844B7S3"/>
<dbReference type="InterPro" id="IPR011990">
    <property type="entry name" value="TPR-like_helical_dom_sf"/>
</dbReference>
<sequence length="275" mass="31036">MTVDLNALWDFRNPDVSEQRFRAAMASATGDDALILQTQIARTYGLRKDFDRARQVLDSIAPQIAKAGPEAQARYQLELGRSWISAAHPPQLQTTEARDKARTAYERVVEIAMPAGLEQFAIDAYHMLAFVDTEPLQQIAWNNKGLAIALASKQPNARAWEASLRNNTGNELHRLGRDEEALVEFRKALALRQQGNNAYMTHVAHWMVAMTLRSLGRLDEALAIQLRLEQERQAANEPDEYVFEELEAIYRAKGDEARAKHYAQLNAQLKQPASK</sequence>